<gene>
    <name evidence="1" type="ORF">NCTC10005_02179</name>
</gene>
<dbReference type="Proteomes" id="UP000255106">
    <property type="component" value="Unassembled WGS sequence"/>
</dbReference>
<protein>
    <submittedName>
        <fullName evidence="1">Uncharacterized protein</fullName>
    </submittedName>
</protein>
<proteinExistence type="predicted"/>
<evidence type="ECO:0000313" key="1">
    <source>
        <dbReference type="EMBL" id="STQ09471.1"/>
    </source>
</evidence>
<evidence type="ECO:0000313" key="2">
    <source>
        <dbReference type="Proteomes" id="UP000255106"/>
    </source>
</evidence>
<accession>A0A0M7JYG8</accession>
<reference evidence="1 2" key="1">
    <citation type="submission" date="2018-06" db="EMBL/GenBank/DDBJ databases">
        <authorList>
            <consortium name="Pathogen Informatics"/>
            <person name="Doyle S."/>
        </authorList>
    </citation>
    <scope>NUCLEOTIDE SEQUENCE [LARGE SCALE GENOMIC DNA]</scope>
    <source>
        <strain evidence="1 2">NCTC10005</strain>
    </source>
</reference>
<organism evidence="1 2">
    <name type="scientific">Enterobacter cloacae</name>
    <dbReference type="NCBI Taxonomy" id="550"/>
    <lineage>
        <taxon>Bacteria</taxon>
        <taxon>Pseudomonadati</taxon>
        <taxon>Pseudomonadota</taxon>
        <taxon>Gammaproteobacteria</taxon>
        <taxon>Enterobacterales</taxon>
        <taxon>Enterobacteriaceae</taxon>
        <taxon>Enterobacter</taxon>
        <taxon>Enterobacter cloacae complex</taxon>
    </lineage>
</organism>
<name>A0A0M7JYG8_ENTCL</name>
<dbReference type="AlphaFoldDB" id="A0A0M7JYG8"/>
<sequence length="44" mass="4994">MLEIHTSSIKNTVKFSVDRNSMKEAMDAFDDLDPPFPDSFCILS</sequence>
<dbReference type="EMBL" id="UGJB01000004">
    <property type="protein sequence ID" value="STQ09471.1"/>
    <property type="molecule type" value="Genomic_DNA"/>
</dbReference>